<keyword evidence="1" id="KW-0812">Transmembrane</keyword>
<name>A0A835Q1G4_VANPL</name>
<protein>
    <submittedName>
        <fullName evidence="2">Uncharacterized protein</fullName>
    </submittedName>
</protein>
<keyword evidence="1" id="KW-0472">Membrane</keyword>
<feature type="non-terminal residue" evidence="2">
    <location>
        <position position="60"/>
    </location>
</feature>
<evidence type="ECO:0000313" key="3">
    <source>
        <dbReference type="Proteomes" id="UP000636800"/>
    </source>
</evidence>
<dbReference type="EMBL" id="JADCNL010000011">
    <property type="protein sequence ID" value="KAG0461309.1"/>
    <property type="molecule type" value="Genomic_DNA"/>
</dbReference>
<evidence type="ECO:0000313" key="2">
    <source>
        <dbReference type="EMBL" id="KAG0461309.1"/>
    </source>
</evidence>
<feature type="transmembrane region" description="Helical" evidence="1">
    <location>
        <begin position="21"/>
        <end position="51"/>
    </location>
</feature>
<reference evidence="2 3" key="1">
    <citation type="journal article" date="2020" name="Nat. Food">
        <title>A phased Vanilla planifolia genome enables genetic improvement of flavour and production.</title>
        <authorList>
            <person name="Hasing T."/>
            <person name="Tang H."/>
            <person name="Brym M."/>
            <person name="Khazi F."/>
            <person name="Huang T."/>
            <person name="Chambers A.H."/>
        </authorList>
    </citation>
    <scope>NUCLEOTIDE SEQUENCE [LARGE SCALE GENOMIC DNA]</scope>
    <source>
        <tissue evidence="2">Leaf</tissue>
    </source>
</reference>
<feature type="non-terminal residue" evidence="2">
    <location>
        <position position="1"/>
    </location>
</feature>
<proteinExistence type="predicted"/>
<dbReference type="AlphaFoldDB" id="A0A835Q1G4"/>
<gene>
    <name evidence="2" type="ORF">HPP92_021606</name>
</gene>
<organism evidence="2 3">
    <name type="scientific">Vanilla planifolia</name>
    <name type="common">Vanilla</name>
    <dbReference type="NCBI Taxonomy" id="51239"/>
    <lineage>
        <taxon>Eukaryota</taxon>
        <taxon>Viridiplantae</taxon>
        <taxon>Streptophyta</taxon>
        <taxon>Embryophyta</taxon>
        <taxon>Tracheophyta</taxon>
        <taxon>Spermatophyta</taxon>
        <taxon>Magnoliopsida</taxon>
        <taxon>Liliopsida</taxon>
        <taxon>Asparagales</taxon>
        <taxon>Orchidaceae</taxon>
        <taxon>Vanilloideae</taxon>
        <taxon>Vanilleae</taxon>
        <taxon>Vanilla</taxon>
    </lineage>
</organism>
<dbReference type="OrthoDB" id="5242628at2759"/>
<sequence length="60" mass="6666">MEQLLLPMRSRNATKMLASDLMLGVCNLLSGLLSVSKVLSFLFFVSCWLYGSIKLHAKCS</sequence>
<keyword evidence="1" id="KW-1133">Transmembrane helix</keyword>
<keyword evidence="3" id="KW-1185">Reference proteome</keyword>
<evidence type="ECO:0000256" key="1">
    <source>
        <dbReference type="SAM" id="Phobius"/>
    </source>
</evidence>
<dbReference type="Proteomes" id="UP000636800">
    <property type="component" value="Chromosome 11"/>
</dbReference>
<accession>A0A835Q1G4</accession>
<comment type="caution">
    <text evidence="2">The sequence shown here is derived from an EMBL/GenBank/DDBJ whole genome shotgun (WGS) entry which is preliminary data.</text>
</comment>